<sequence length="473" mass="52313">MKIQNNMGERKITNLTVSDNGSKLSTLKDEWDVDASKEEKTGKCGLISKEGGYEICWGVPTLGRHVYTVDYDIEGLVLSFPDKDGFGYWFADLNEEDPIKAFSVSVKAPFPLSQDNCQVWGFGYKGTAKVINGTTEARSTGEIDKIGLLMSFRKGLFAPSLKGEGSFAELQAEAFKGSDFGGGSEGEPMSSGEKILMIVVGGIIAVLILIAFIYDYRLKRNARMLPYYKEVSPAWTLLTAAKVLEDYGWYKQENLFAALMLRLIGKGKLSVEVGEKLDKKGRKEKVMKVVPTMVDKPFVPARSDDYLCDYLLYILAQAKDQNGIIQQDKLEQWAENNTEDIDDFCHAMDTTTVEDTMSDSERQHLLGLRNYLADFSKTGDRSITDVRVWDDIIIYSQLFGFTKKLMKELHQVCPDYANLSAFGQEVDDISIYFLIYACSDSVNGIISSYTSEAIEASLSGGGDFGGGGGGGGR</sequence>
<keyword evidence="1" id="KW-0472">Membrane</keyword>
<keyword evidence="1" id="KW-1133">Transmembrane helix</keyword>
<name>A0A7K0KJF3_9BACT</name>
<feature type="transmembrane region" description="Helical" evidence="1">
    <location>
        <begin position="195"/>
        <end position="214"/>
    </location>
</feature>
<keyword evidence="3" id="KW-1185">Reference proteome</keyword>
<dbReference type="AlphaFoldDB" id="A0A7K0KJF3"/>
<evidence type="ECO:0000256" key="1">
    <source>
        <dbReference type="SAM" id="Phobius"/>
    </source>
</evidence>
<evidence type="ECO:0000313" key="2">
    <source>
        <dbReference type="EMBL" id="MST85610.1"/>
    </source>
</evidence>
<dbReference type="RefSeq" id="WP_154535197.1">
    <property type="nucleotide sequence ID" value="NZ_VUNG01000044.1"/>
</dbReference>
<gene>
    <name evidence="2" type="ORF">FYJ73_13205</name>
</gene>
<dbReference type="EMBL" id="VUNG01000044">
    <property type="protein sequence ID" value="MST85610.1"/>
    <property type="molecule type" value="Genomic_DNA"/>
</dbReference>
<protein>
    <submittedName>
        <fullName evidence="2">DUF2207 domain-containing protein</fullName>
    </submittedName>
</protein>
<organism evidence="2 3">
    <name type="scientific">Hallella mizrahii</name>
    <dbReference type="NCBI Taxonomy" id="2606637"/>
    <lineage>
        <taxon>Bacteria</taxon>
        <taxon>Pseudomonadati</taxon>
        <taxon>Bacteroidota</taxon>
        <taxon>Bacteroidia</taxon>
        <taxon>Bacteroidales</taxon>
        <taxon>Prevotellaceae</taxon>
        <taxon>Hallella</taxon>
    </lineage>
</organism>
<keyword evidence="1" id="KW-0812">Transmembrane</keyword>
<comment type="caution">
    <text evidence="2">The sequence shown here is derived from an EMBL/GenBank/DDBJ whole genome shotgun (WGS) entry which is preliminary data.</text>
</comment>
<proteinExistence type="predicted"/>
<dbReference type="Proteomes" id="UP000438914">
    <property type="component" value="Unassembled WGS sequence"/>
</dbReference>
<evidence type="ECO:0000313" key="3">
    <source>
        <dbReference type="Proteomes" id="UP000438914"/>
    </source>
</evidence>
<accession>A0A7K0KJF3</accession>
<reference evidence="2 3" key="1">
    <citation type="submission" date="2019-08" db="EMBL/GenBank/DDBJ databases">
        <title>In-depth cultivation of the pig gut microbiome towards novel bacterial diversity and tailored functional studies.</title>
        <authorList>
            <person name="Wylensek D."/>
            <person name="Hitch T.C.A."/>
            <person name="Clavel T."/>
        </authorList>
    </citation>
    <scope>NUCLEOTIDE SEQUENCE [LARGE SCALE GENOMIC DNA]</scope>
    <source>
        <strain evidence="2 3">LKV-178-WT-2A</strain>
    </source>
</reference>